<evidence type="ECO:0000256" key="8">
    <source>
        <dbReference type="SAM" id="Phobius"/>
    </source>
</evidence>
<feature type="transmembrane region" description="Helical" evidence="8">
    <location>
        <begin position="47"/>
        <end position="67"/>
    </location>
</feature>
<dbReference type="PANTHER" id="PTHR11003:SF335">
    <property type="entry name" value="POTASSIUM CHANNEL DOMAIN-CONTAINING PROTEIN"/>
    <property type="match status" value="1"/>
</dbReference>
<dbReference type="EMBL" id="JARKIK010000005">
    <property type="protein sequence ID" value="KAK8751833.1"/>
    <property type="molecule type" value="Genomic_DNA"/>
</dbReference>
<dbReference type="GO" id="GO:0005886">
    <property type="term" value="C:plasma membrane"/>
    <property type="evidence" value="ECO:0007669"/>
    <property type="project" value="TreeGrafter"/>
</dbReference>
<name>A0AAW0YJ21_CHEQU</name>
<comment type="caution">
    <text evidence="10">The sequence shown here is derived from an EMBL/GenBank/DDBJ whole genome shotgun (WGS) entry which is preliminary data.</text>
</comment>
<dbReference type="Proteomes" id="UP001445076">
    <property type="component" value="Unassembled WGS sequence"/>
</dbReference>
<evidence type="ECO:0000256" key="4">
    <source>
        <dbReference type="ARBA" id="ARBA00022989"/>
    </source>
</evidence>
<keyword evidence="4 8" id="KW-1133">Transmembrane helix</keyword>
<evidence type="ECO:0000256" key="3">
    <source>
        <dbReference type="ARBA" id="ARBA00022692"/>
    </source>
</evidence>
<evidence type="ECO:0000313" key="10">
    <source>
        <dbReference type="EMBL" id="KAK8751833.1"/>
    </source>
</evidence>
<keyword evidence="2" id="KW-0813">Transport</keyword>
<gene>
    <name evidence="10" type="ORF">OTU49_010593</name>
</gene>
<keyword evidence="6 8" id="KW-0472">Membrane</keyword>
<dbReference type="SUPFAM" id="SSF81324">
    <property type="entry name" value="Voltage-gated potassium channels"/>
    <property type="match status" value="1"/>
</dbReference>
<feature type="transmembrane region" description="Helical" evidence="8">
    <location>
        <begin position="20"/>
        <end position="40"/>
    </location>
</feature>
<protein>
    <recommendedName>
        <fullName evidence="9">Potassium channel domain-containing protein</fullName>
    </recommendedName>
</protein>
<dbReference type="GO" id="GO:0015271">
    <property type="term" value="F:outward rectifier potassium channel activity"/>
    <property type="evidence" value="ECO:0007669"/>
    <property type="project" value="TreeGrafter"/>
</dbReference>
<proteinExistence type="predicted"/>
<feature type="non-terminal residue" evidence="10">
    <location>
        <position position="1"/>
    </location>
</feature>
<feature type="transmembrane region" description="Helical" evidence="8">
    <location>
        <begin position="73"/>
        <end position="95"/>
    </location>
</feature>
<reference evidence="10 11" key="1">
    <citation type="journal article" date="2024" name="BMC Genomics">
        <title>Genome assembly of redclaw crayfish (Cherax quadricarinatus) provides insights into its immune adaptation and hypoxia tolerance.</title>
        <authorList>
            <person name="Liu Z."/>
            <person name="Zheng J."/>
            <person name="Li H."/>
            <person name="Fang K."/>
            <person name="Wang S."/>
            <person name="He J."/>
            <person name="Zhou D."/>
            <person name="Weng S."/>
            <person name="Chi M."/>
            <person name="Gu Z."/>
            <person name="He J."/>
            <person name="Li F."/>
            <person name="Wang M."/>
        </authorList>
    </citation>
    <scope>NUCLEOTIDE SEQUENCE [LARGE SCALE GENOMIC DNA]</scope>
    <source>
        <strain evidence="10">ZL_2023a</strain>
    </source>
</reference>
<keyword evidence="3 8" id="KW-0812">Transmembrane</keyword>
<evidence type="ECO:0000259" key="9">
    <source>
        <dbReference type="Pfam" id="PF07885"/>
    </source>
</evidence>
<evidence type="ECO:0000256" key="2">
    <source>
        <dbReference type="ARBA" id="ARBA00022448"/>
    </source>
</evidence>
<organism evidence="10 11">
    <name type="scientific">Cherax quadricarinatus</name>
    <name type="common">Australian red claw crayfish</name>
    <dbReference type="NCBI Taxonomy" id="27406"/>
    <lineage>
        <taxon>Eukaryota</taxon>
        <taxon>Metazoa</taxon>
        <taxon>Ecdysozoa</taxon>
        <taxon>Arthropoda</taxon>
        <taxon>Crustacea</taxon>
        <taxon>Multicrustacea</taxon>
        <taxon>Malacostraca</taxon>
        <taxon>Eumalacostraca</taxon>
        <taxon>Eucarida</taxon>
        <taxon>Decapoda</taxon>
        <taxon>Pleocyemata</taxon>
        <taxon>Astacidea</taxon>
        <taxon>Parastacoidea</taxon>
        <taxon>Parastacidae</taxon>
        <taxon>Cherax</taxon>
    </lineage>
</organism>
<dbReference type="Pfam" id="PF07885">
    <property type="entry name" value="Ion_trans_2"/>
    <property type="match status" value="1"/>
</dbReference>
<evidence type="ECO:0000256" key="1">
    <source>
        <dbReference type="ARBA" id="ARBA00004141"/>
    </source>
</evidence>
<dbReference type="AlphaFoldDB" id="A0AAW0YJ21"/>
<dbReference type="PANTHER" id="PTHR11003">
    <property type="entry name" value="POTASSIUM CHANNEL, SUBFAMILY K"/>
    <property type="match status" value="1"/>
</dbReference>
<dbReference type="GO" id="GO:0022841">
    <property type="term" value="F:potassium ion leak channel activity"/>
    <property type="evidence" value="ECO:0007669"/>
    <property type="project" value="TreeGrafter"/>
</dbReference>
<evidence type="ECO:0000256" key="5">
    <source>
        <dbReference type="ARBA" id="ARBA00023065"/>
    </source>
</evidence>
<dbReference type="GO" id="GO:0030322">
    <property type="term" value="P:stabilization of membrane potential"/>
    <property type="evidence" value="ECO:0007669"/>
    <property type="project" value="TreeGrafter"/>
</dbReference>
<dbReference type="InterPro" id="IPR003280">
    <property type="entry name" value="2pore_dom_K_chnl"/>
</dbReference>
<evidence type="ECO:0000313" key="11">
    <source>
        <dbReference type="Proteomes" id="UP001445076"/>
    </source>
</evidence>
<dbReference type="Gene3D" id="1.10.287.70">
    <property type="match status" value="1"/>
</dbReference>
<feature type="domain" description="Potassium channel" evidence="9">
    <location>
        <begin position="27"/>
        <end position="99"/>
    </location>
</feature>
<keyword evidence="7" id="KW-0407">Ion channel</keyword>
<accession>A0AAW0YJ21</accession>
<sequence>EDATPESEEEAAIDDNFNLPISLALLILLIYILCGCFIYTMWETWTYFEAFYFIFISMTTIGFGDYVPQHPAFMMMTTVYLVFGLALTAMCINIIQEKLSDTFRHASEKLKESFGHIMATATQGEEAALPEGKEVEVAEVHGGKTKNSTDTVTVKKET</sequence>
<comment type="subcellular location">
    <subcellularLocation>
        <location evidence="1">Membrane</location>
        <topology evidence="1">Multi-pass membrane protein</topology>
    </subcellularLocation>
</comment>
<evidence type="ECO:0000256" key="7">
    <source>
        <dbReference type="ARBA" id="ARBA00023303"/>
    </source>
</evidence>
<evidence type="ECO:0000256" key="6">
    <source>
        <dbReference type="ARBA" id="ARBA00023136"/>
    </source>
</evidence>
<keyword evidence="11" id="KW-1185">Reference proteome</keyword>
<dbReference type="InterPro" id="IPR013099">
    <property type="entry name" value="K_chnl_dom"/>
</dbReference>
<keyword evidence="5" id="KW-0406">Ion transport</keyword>